<dbReference type="AlphaFoldDB" id="A0A0S2IWT5"/>
<accession>A0A0S2IWT5</accession>
<protein>
    <submittedName>
        <fullName evidence="1">Uncharacterized protein</fullName>
    </submittedName>
</protein>
<proteinExistence type="predicted"/>
<evidence type="ECO:0000313" key="1">
    <source>
        <dbReference type="EMBL" id="ALO28140.1"/>
    </source>
</evidence>
<dbReference type="SUPFAM" id="SSF48029">
    <property type="entry name" value="FliG"/>
    <property type="match status" value="1"/>
</dbReference>
<reference evidence="1 2" key="1">
    <citation type="journal article" date="2015" name="PLoS Negl. Trop. Dis.">
        <title>Distribution of Plasmids in Distinct Leptospira Pathogenic Species.</title>
        <authorList>
            <person name="Wang Y."/>
            <person name="Zhuang X."/>
            <person name="Zhong Y."/>
            <person name="Zhang C."/>
            <person name="Zhang Y."/>
            <person name="Zeng L."/>
            <person name="Zhu Y."/>
            <person name="He P."/>
            <person name="Dong K."/>
            <person name="Pal U."/>
            <person name="Guo X."/>
            <person name="Qin J."/>
        </authorList>
    </citation>
    <scope>NUCLEOTIDE SEQUENCE [LARGE SCALE GENOMIC DNA]</scope>
    <source>
        <strain evidence="1 2">56604</strain>
    </source>
</reference>
<dbReference type="PATRIC" id="fig|280505.15.peg.3884"/>
<dbReference type="EMBL" id="CP012029">
    <property type="protein sequence ID" value="ALO28140.1"/>
    <property type="molecule type" value="Genomic_DNA"/>
</dbReference>
<sequence>MNRNRSIMDEKEELTVKSFGEFSYFDNLALYYLCNETPPQTLALAFLIGDNKVCGSMLGVLEGKRREYVHQLMAEQKDTEIAKKESAVQGLLIIAEGLITRRLIEKKGKFYYGIKR</sequence>
<dbReference type="Proteomes" id="UP000058857">
    <property type="component" value="Chromosome 1"/>
</dbReference>
<organism evidence="1">
    <name type="scientific">Leptospira borgpetersenii serovar Ballum</name>
    <dbReference type="NCBI Taxonomy" id="280505"/>
    <lineage>
        <taxon>Bacteria</taxon>
        <taxon>Pseudomonadati</taxon>
        <taxon>Spirochaetota</taxon>
        <taxon>Spirochaetia</taxon>
        <taxon>Leptospirales</taxon>
        <taxon>Leptospiraceae</taxon>
        <taxon>Leptospira</taxon>
    </lineage>
</organism>
<dbReference type="InterPro" id="IPR011002">
    <property type="entry name" value="FliG_a-hlx"/>
</dbReference>
<name>A0A0S2IWT5_LEPBO</name>
<evidence type="ECO:0000313" key="2">
    <source>
        <dbReference type="Proteomes" id="UP000058857"/>
    </source>
</evidence>
<gene>
    <name evidence="1" type="ORF">LBBP_03990</name>
</gene>